<feature type="compositionally biased region" description="Low complexity" evidence="1">
    <location>
        <begin position="106"/>
        <end position="117"/>
    </location>
</feature>
<protein>
    <submittedName>
        <fullName evidence="3">Uncharacterized protein</fullName>
    </submittedName>
</protein>
<dbReference type="Proteomes" id="UP000887577">
    <property type="component" value="Unplaced"/>
</dbReference>
<evidence type="ECO:0000313" key="2">
    <source>
        <dbReference type="Proteomes" id="UP000887577"/>
    </source>
</evidence>
<evidence type="ECO:0000313" key="3">
    <source>
        <dbReference type="WBParaSite" id="PSU_v2.g21295.t1"/>
    </source>
</evidence>
<feature type="region of interest" description="Disordered" evidence="1">
    <location>
        <begin position="98"/>
        <end position="129"/>
    </location>
</feature>
<sequence length="167" mass="17670">MASYTAVGGGQTPSMTVNFKMNITTYGPHNGIFITSGIQQGTSTAGFFAAHTTPNGTVFAAPSIPAIQEIPSSLRGSSISVGGGAPLGGSGRTTIVKGDKFDLSRSRSTSRSRPSSPLINFYGGGRDSPPDEFIEPQNVKLNVFNEVSKKSIFCDSYFLFSTFNIHF</sequence>
<dbReference type="WBParaSite" id="PSU_v2.g21295.t1">
    <property type="protein sequence ID" value="PSU_v2.g21295.t1"/>
    <property type="gene ID" value="PSU_v2.g21295"/>
</dbReference>
<dbReference type="AlphaFoldDB" id="A0A914YLU1"/>
<proteinExistence type="predicted"/>
<accession>A0A914YLU1</accession>
<name>A0A914YLU1_9BILA</name>
<evidence type="ECO:0000256" key="1">
    <source>
        <dbReference type="SAM" id="MobiDB-lite"/>
    </source>
</evidence>
<organism evidence="2 3">
    <name type="scientific">Panagrolaimus superbus</name>
    <dbReference type="NCBI Taxonomy" id="310955"/>
    <lineage>
        <taxon>Eukaryota</taxon>
        <taxon>Metazoa</taxon>
        <taxon>Ecdysozoa</taxon>
        <taxon>Nematoda</taxon>
        <taxon>Chromadorea</taxon>
        <taxon>Rhabditida</taxon>
        <taxon>Tylenchina</taxon>
        <taxon>Panagrolaimomorpha</taxon>
        <taxon>Panagrolaimoidea</taxon>
        <taxon>Panagrolaimidae</taxon>
        <taxon>Panagrolaimus</taxon>
    </lineage>
</organism>
<keyword evidence="2" id="KW-1185">Reference proteome</keyword>
<reference evidence="3" key="1">
    <citation type="submission" date="2022-11" db="UniProtKB">
        <authorList>
            <consortium name="WormBaseParasite"/>
        </authorList>
    </citation>
    <scope>IDENTIFICATION</scope>
</reference>